<dbReference type="InterPro" id="IPR013431">
    <property type="entry name" value="Delta_60_rpt"/>
</dbReference>
<reference evidence="2 3" key="1">
    <citation type="submission" date="2020-01" db="EMBL/GenBank/DDBJ databases">
        <authorList>
            <person name="Kim M.K."/>
        </authorList>
    </citation>
    <scope>NUCLEOTIDE SEQUENCE [LARGE SCALE GENOMIC DNA]</scope>
    <source>
        <strain evidence="2 3">172606-1</strain>
    </source>
</reference>
<dbReference type="SUPFAM" id="SSF50965">
    <property type="entry name" value="Galactose oxidase, central domain"/>
    <property type="match status" value="1"/>
</dbReference>
<proteinExistence type="predicted"/>
<keyword evidence="3" id="KW-1185">Reference proteome</keyword>
<dbReference type="Proteomes" id="UP000480178">
    <property type="component" value="Chromosome"/>
</dbReference>
<organism evidence="2 3">
    <name type="scientific">Rhodocytophaga rosea</name>
    <dbReference type="NCBI Taxonomy" id="2704465"/>
    <lineage>
        <taxon>Bacteria</taxon>
        <taxon>Pseudomonadati</taxon>
        <taxon>Bacteroidota</taxon>
        <taxon>Cytophagia</taxon>
        <taxon>Cytophagales</taxon>
        <taxon>Rhodocytophagaceae</taxon>
        <taxon>Rhodocytophaga</taxon>
    </lineage>
</organism>
<gene>
    <name evidence="2" type="ORF">GXP67_07065</name>
</gene>
<dbReference type="AlphaFoldDB" id="A0A6C0GF55"/>
<feature type="signal peptide" evidence="1">
    <location>
        <begin position="1"/>
        <end position="22"/>
    </location>
</feature>
<sequence length="242" mass="25908">MKKNLFSVFLAIVLSFSLTIRAQVLDSTMAVVSSGSINSSASVYTMATLNNTIYLGGSFDYVGPRTGSGVPVDIATGLAKAQFPKVNGTIYTIISDGKGGWFMGGSFKVINAADFAFLVHINPNYSLDKSWNPKVKSPIYTLLLSNNILYVGGSFSSIGDTQRNNIAAIDITSGQITHWNPNADYEVKTILSANNNIIVGGRFTQIGGAQRNFLALLDPVTGLASPWNAFIDQGVSTQTYIK</sequence>
<dbReference type="EMBL" id="CP048222">
    <property type="protein sequence ID" value="QHT66434.1"/>
    <property type="molecule type" value="Genomic_DNA"/>
</dbReference>
<protein>
    <submittedName>
        <fullName evidence="2">Uncharacterized protein</fullName>
    </submittedName>
</protein>
<dbReference type="RefSeq" id="WP_162442488.1">
    <property type="nucleotide sequence ID" value="NZ_CP048222.1"/>
</dbReference>
<evidence type="ECO:0000256" key="1">
    <source>
        <dbReference type="SAM" id="SignalP"/>
    </source>
</evidence>
<keyword evidence="1" id="KW-0732">Signal</keyword>
<dbReference type="KEGG" id="rhoz:GXP67_07065"/>
<accession>A0A6C0GF55</accession>
<evidence type="ECO:0000313" key="2">
    <source>
        <dbReference type="EMBL" id="QHT66434.1"/>
    </source>
</evidence>
<dbReference type="InterPro" id="IPR011043">
    <property type="entry name" value="Gal_Oxase/kelch_b-propeller"/>
</dbReference>
<feature type="chain" id="PRO_5025688883" evidence="1">
    <location>
        <begin position="23"/>
        <end position="242"/>
    </location>
</feature>
<name>A0A6C0GF55_9BACT</name>
<evidence type="ECO:0000313" key="3">
    <source>
        <dbReference type="Proteomes" id="UP000480178"/>
    </source>
</evidence>
<dbReference type="Pfam" id="PF17164">
    <property type="entry name" value="DUF5122"/>
    <property type="match status" value="1"/>
</dbReference>